<comment type="caution">
    <text evidence="2">The sequence shown here is derived from an EMBL/GenBank/DDBJ whole genome shotgun (WGS) entry which is preliminary data.</text>
</comment>
<dbReference type="Gene3D" id="3.40.1090.10">
    <property type="entry name" value="Cytosolic phospholipase A2 catalytic domain"/>
    <property type="match status" value="1"/>
</dbReference>
<gene>
    <name evidence="2" type="ORF">ACFSOX_20910</name>
</gene>
<feature type="region of interest" description="Disordered" evidence="1">
    <location>
        <begin position="63"/>
        <end position="101"/>
    </location>
</feature>
<dbReference type="InterPro" id="IPR016035">
    <property type="entry name" value="Acyl_Trfase/lysoPLipase"/>
</dbReference>
<evidence type="ECO:0000256" key="1">
    <source>
        <dbReference type="SAM" id="MobiDB-lite"/>
    </source>
</evidence>
<proteinExistence type="predicted"/>
<organism evidence="2 3">
    <name type="scientific">Rhodoplanes azumiensis</name>
    <dbReference type="NCBI Taxonomy" id="1897628"/>
    <lineage>
        <taxon>Bacteria</taxon>
        <taxon>Pseudomonadati</taxon>
        <taxon>Pseudomonadota</taxon>
        <taxon>Alphaproteobacteria</taxon>
        <taxon>Hyphomicrobiales</taxon>
        <taxon>Nitrobacteraceae</taxon>
        <taxon>Rhodoplanes</taxon>
    </lineage>
</organism>
<accession>A0ABW5ARJ0</accession>
<protein>
    <submittedName>
        <fullName evidence="2">Patatin</fullName>
    </submittedName>
</protein>
<keyword evidence="3" id="KW-1185">Reference proteome</keyword>
<dbReference type="Proteomes" id="UP001597314">
    <property type="component" value="Unassembled WGS sequence"/>
</dbReference>
<name>A0ABW5ARJ0_9BRAD</name>
<feature type="compositionally biased region" description="Basic and acidic residues" evidence="1">
    <location>
        <begin position="73"/>
        <end position="87"/>
    </location>
</feature>
<evidence type="ECO:0000313" key="2">
    <source>
        <dbReference type="EMBL" id="MFD2184622.1"/>
    </source>
</evidence>
<dbReference type="SUPFAM" id="SSF52151">
    <property type="entry name" value="FabD/lysophospholipase-like"/>
    <property type="match status" value="1"/>
</dbReference>
<reference evidence="3" key="1">
    <citation type="journal article" date="2019" name="Int. J. Syst. Evol. Microbiol.">
        <title>The Global Catalogue of Microorganisms (GCM) 10K type strain sequencing project: providing services to taxonomists for standard genome sequencing and annotation.</title>
        <authorList>
            <consortium name="The Broad Institute Genomics Platform"/>
            <consortium name="The Broad Institute Genome Sequencing Center for Infectious Disease"/>
            <person name="Wu L."/>
            <person name="Ma J."/>
        </authorList>
    </citation>
    <scope>NUCLEOTIDE SEQUENCE [LARGE SCALE GENOMIC DNA]</scope>
    <source>
        <strain evidence="3">CGMCC 1.6774</strain>
    </source>
</reference>
<dbReference type="RefSeq" id="WP_378479762.1">
    <property type="nucleotide sequence ID" value="NZ_JBHUIW010000031.1"/>
</dbReference>
<sequence length="453" mass="48364">MWRSMFSIASLLVIAAAWILAIGIGLVVVESTAVAAAPMQRRAAAAGLPDFWPPFAAKPVERPAVPRKAAKPARRETPPRTADRPAAEPKPSGPLPRPVFSEKEQQLATIPGFPGTRFWADSAGDYEEALPASRGDWLVLSSGAQDSAFGAGFLSGWSAAHGRPDYSVVIGNGTAAFAAVYAFAGPRYDEAMRALFTGIDAGDVFALRPTAESLVETWPFKRLIARRIGLDLLGDIAAEHAKGRRLFVLTTNLDAGRSVVWNMGAIAAIGGEAALNLFRDVLLAAASIPGICPPVYIEAEAKDRRFLEMHVDARVTGTFYVAPDAYIVAGGARLPMARLYLILNGKAVPEFASPERRLTSIRERSSAMAMVSAIRGQLAMVHQAARRDGVELNVAAMDPGFESVAQGAVSSRYMTKLFASGFEKGRRTRFLGEYRYLPTMSLLGGAGGADASK</sequence>
<dbReference type="EMBL" id="JBHUIW010000031">
    <property type="protein sequence ID" value="MFD2184622.1"/>
    <property type="molecule type" value="Genomic_DNA"/>
</dbReference>
<evidence type="ECO:0000313" key="3">
    <source>
        <dbReference type="Proteomes" id="UP001597314"/>
    </source>
</evidence>